<evidence type="ECO:0000256" key="5">
    <source>
        <dbReference type="SAM" id="MobiDB-lite"/>
    </source>
</evidence>
<feature type="compositionally biased region" description="Polar residues" evidence="5">
    <location>
        <begin position="457"/>
        <end position="466"/>
    </location>
</feature>
<dbReference type="InterPro" id="IPR013087">
    <property type="entry name" value="Znf_C2H2_type"/>
</dbReference>
<keyword evidence="8" id="KW-1185">Reference proteome</keyword>
<feature type="compositionally biased region" description="Polar residues" evidence="5">
    <location>
        <begin position="1231"/>
        <end position="1242"/>
    </location>
</feature>
<reference evidence="7" key="1">
    <citation type="submission" date="2022-03" db="EMBL/GenBank/DDBJ databases">
        <authorList>
            <person name="Sayadi A."/>
        </authorList>
    </citation>
    <scope>NUCLEOTIDE SEQUENCE</scope>
</reference>
<accession>A0A9P0LHK1</accession>
<dbReference type="SMART" id="SM00355">
    <property type="entry name" value="ZnF_C2H2"/>
    <property type="match status" value="22"/>
</dbReference>
<dbReference type="Proteomes" id="UP001152888">
    <property type="component" value="Unassembled WGS sequence"/>
</dbReference>
<feature type="region of interest" description="Disordered" evidence="5">
    <location>
        <begin position="24"/>
        <end position="57"/>
    </location>
</feature>
<dbReference type="PANTHER" id="PTHR24379">
    <property type="entry name" value="KRAB AND ZINC FINGER DOMAIN-CONTAINING"/>
    <property type="match status" value="1"/>
</dbReference>
<dbReference type="OrthoDB" id="3561125at2759"/>
<feature type="compositionally biased region" description="Polar residues" evidence="5">
    <location>
        <begin position="504"/>
        <end position="514"/>
    </location>
</feature>
<evidence type="ECO:0000256" key="2">
    <source>
        <dbReference type="ARBA" id="ARBA00022737"/>
    </source>
</evidence>
<comment type="caution">
    <text evidence="7">The sequence shown here is derived from an EMBL/GenBank/DDBJ whole genome shotgun (WGS) entry which is preliminary data.</text>
</comment>
<feature type="region of interest" description="Disordered" evidence="5">
    <location>
        <begin position="1220"/>
        <end position="1243"/>
    </location>
</feature>
<evidence type="ECO:0000256" key="3">
    <source>
        <dbReference type="ARBA" id="ARBA00022771"/>
    </source>
</evidence>
<feature type="compositionally biased region" description="Polar residues" evidence="5">
    <location>
        <begin position="110"/>
        <end position="124"/>
    </location>
</feature>
<evidence type="ECO:0000256" key="4">
    <source>
        <dbReference type="ARBA" id="ARBA00022833"/>
    </source>
</evidence>
<evidence type="ECO:0000256" key="1">
    <source>
        <dbReference type="ARBA" id="ARBA00022723"/>
    </source>
</evidence>
<protein>
    <recommendedName>
        <fullName evidence="6">C2H2-type domain-containing protein</fullName>
    </recommendedName>
</protein>
<evidence type="ECO:0000313" key="7">
    <source>
        <dbReference type="EMBL" id="CAH1995757.1"/>
    </source>
</evidence>
<keyword evidence="4" id="KW-0862">Zinc</keyword>
<dbReference type="PROSITE" id="PS00028">
    <property type="entry name" value="ZINC_FINGER_C2H2_1"/>
    <property type="match status" value="2"/>
</dbReference>
<keyword evidence="3" id="KW-0863">Zinc-finger</keyword>
<feature type="domain" description="C2H2-type" evidence="6">
    <location>
        <begin position="1495"/>
        <end position="1516"/>
    </location>
</feature>
<feature type="region of interest" description="Disordered" evidence="5">
    <location>
        <begin position="446"/>
        <end position="466"/>
    </location>
</feature>
<feature type="region of interest" description="Disordered" evidence="5">
    <location>
        <begin position="92"/>
        <end position="125"/>
    </location>
</feature>
<evidence type="ECO:0000313" key="8">
    <source>
        <dbReference type="Proteomes" id="UP001152888"/>
    </source>
</evidence>
<feature type="compositionally biased region" description="Basic and acidic residues" evidence="5">
    <location>
        <begin position="45"/>
        <end position="57"/>
    </location>
</feature>
<keyword evidence="2" id="KW-0677">Repeat</keyword>
<dbReference type="GO" id="GO:0008270">
    <property type="term" value="F:zinc ion binding"/>
    <property type="evidence" value="ECO:0007669"/>
    <property type="project" value="UniProtKB-KW"/>
</dbReference>
<dbReference type="Gene3D" id="3.30.160.60">
    <property type="entry name" value="Classic Zinc Finger"/>
    <property type="match status" value="2"/>
</dbReference>
<dbReference type="EMBL" id="CAKOFQ010007238">
    <property type="protein sequence ID" value="CAH1995757.1"/>
    <property type="molecule type" value="Genomic_DNA"/>
</dbReference>
<feature type="compositionally biased region" description="Polar residues" evidence="5">
    <location>
        <begin position="92"/>
        <end position="103"/>
    </location>
</feature>
<keyword evidence="1" id="KW-0479">Metal-binding</keyword>
<gene>
    <name evidence="7" type="ORF">ACAOBT_LOCUS22822</name>
</gene>
<feature type="compositionally biased region" description="Basic and acidic residues" evidence="5">
    <location>
        <begin position="446"/>
        <end position="456"/>
    </location>
</feature>
<feature type="domain" description="C2H2-type" evidence="6">
    <location>
        <begin position="311"/>
        <end position="331"/>
    </location>
</feature>
<name>A0A9P0LHK1_ACAOB</name>
<evidence type="ECO:0000259" key="6">
    <source>
        <dbReference type="PROSITE" id="PS00028"/>
    </source>
</evidence>
<sequence>MSTNESDSERQKLRQFRKNKANIVEANSINIDPDDNTKGIVAEDENPKTAEKESTEAKEMYRTAECIRTIQLSIISENQGENFEVQAENEAISSITRQNTPTNGKRRMKSNYNTTESSDYTNHWSPHKKESYEQIKSFFREEEVECTDLNLNGQREHVNKHFLLRYECILCNYVTYLETDLSKHIDTHVSIHCSTCEFQTMKEFFANDHLETPWGCSECGYHSHHWLDVNRHIFSRHRTSISLYLCELCSFITTNNEVIIKHKTVHKKYFVPCKLCDFTTKNTNVLDKHYENTHTISRESTDKTMKPLIKCTFCDCLFKHESFAGKHLALHIRNGPSYKCNKCNDFGIDNDLSTEDAIITCPYCDARRNYRVDIHSHILQCHLAKLQIEPVKYGKMKKTEKQTKQGTTFQGKRNNTNDPSCIELETTISDGQLEGVKCNKKTRTTKKQEIQNKHPDTTFQGKRNNSNESSCIELETTMSDGQLEGVKCNKKTRTTKKQNKHPDSTFQGKRNNSNESSCIELETTISAGQKQAKGLFLGVITKAKQGCIYPTCVDIIEDAIHFVVHLDEKHNIPPRIIARVLESKVVKIICTSHYQCDFCPHMTLSEQDYTEHIKSHVIFKCEKCSLECTKQVFIDDHNEDCYTCEMCSFKAYHWFLIFKHMLSHERDTSYLTCEFCTAVAKSPLTIEKHRRVHEQQCFLRCQICQFQTKNVSSLEEHYIVYHETVSILENAAVHLTQSFGSESKPRGILNCAYCAYTDEDMVKMINHMTLTHNALLEDECYRFRESEVVNGPESTQCITSAEGTISNDMTSPTKHMALEHGTPLQDGRHQFGQSSVVNGPKSIQCVTSRGKQNGISKHMVNTIKHTTLGHGTHSEDESHQFGQSIVVNGPKSTQCVTSTKRTSYISRDTANPTKHTALGHGTTLEDESHQFGQSTVVNGSKSTQCVTSGGKRMGLFYIRKDMFKQMLKNTMLGHGTPLGQSIVVNGPKSTQCVTSAKRSSYISRDMANPTKHTALGHGSPLEDERHQFGQSNVVNGSKSTQCVTSGGKQTELFYIRKDMFSLLKNTMLGHGTPLGDESHQFGQSNVVNGPKSTQCVTSAKGTSYISSDMSNPTKHMALGHGTLLQDESHQFRQSNVVNGSKSTQCVTSVKGTSNIGKDMVNPTKHTALGHGTPLEDESHKFVQSVVVNGPVSTQCANSAKGTVYISKDMVDLIKRTTLGHGSPLEDEHNQFRQSNADEQSGKTGADMNKIKKYAYKRMKGYQSEESLKLKIKKPMPSGENVNNPGLSNGSCSKDTLVLDKDLDGKLIIKKRNVKRMLSSNTVVNLDSTKGKTPKKRRKGDQTEIINLINTQDLTNQSYILSFHVDQNEDSTQSSPAEHVEINVESADESDIKEFVFGAVEQKDTLELATGQSKLFENPIAEIKTENMEEPGPGFHITMFQDFSLNKTSSQEPVVLDTSDITVETEVEIKEEEASASADETSDVEDFIRSNVFKHCHRCCLTFNCDNDFTKHMSDIHGSKYVIIPENDQTECETQTPAQAKDILGCLICLDTFDSNHARDEHMCRIHACSVENVEVEQKSTEGSGCRVTQENQQLLDKHMFTNHNLETMDEVMKVEIEEATCKEQYAHLKEVWRCNDCSFTGKIEIELLLHKAIMHAMTKRKDCPVCDYASNSLESLDHHLRTAHSLKRCKRDTDILSNSIPSFNQESNKWHCTECNYTADDEIRIVEHIVHMHKPKEEWICAICPYTATIDIMLEKHAHTKIVTMKPVKEVPPNKPNIQNLNCKFCNYKSTKSIYYLHKHLAIVHNINMNDDPDRKVPCKQGGCKFIAASIDELSVHMAEHLHNTEKKIWLYNCKRCGFRCSLEYIFNRHNKKCERIAERLRNTKNKVWRYNCEHCDFGCRWKKIFMKHIEKCQTLHNTKEKVWLYSCERCGFECSCKSTFIRHSKRCETNT</sequence>
<feature type="region of interest" description="Disordered" evidence="5">
    <location>
        <begin position="491"/>
        <end position="514"/>
    </location>
</feature>
<proteinExistence type="predicted"/>
<organism evidence="7 8">
    <name type="scientific">Acanthoscelides obtectus</name>
    <name type="common">Bean weevil</name>
    <name type="synonym">Bruchus obtectus</name>
    <dbReference type="NCBI Taxonomy" id="200917"/>
    <lineage>
        <taxon>Eukaryota</taxon>
        <taxon>Metazoa</taxon>
        <taxon>Ecdysozoa</taxon>
        <taxon>Arthropoda</taxon>
        <taxon>Hexapoda</taxon>
        <taxon>Insecta</taxon>
        <taxon>Pterygota</taxon>
        <taxon>Neoptera</taxon>
        <taxon>Endopterygota</taxon>
        <taxon>Coleoptera</taxon>
        <taxon>Polyphaga</taxon>
        <taxon>Cucujiformia</taxon>
        <taxon>Chrysomeloidea</taxon>
        <taxon>Chrysomelidae</taxon>
        <taxon>Bruchinae</taxon>
        <taxon>Bruchini</taxon>
        <taxon>Acanthoscelides</taxon>
    </lineage>
</organism>
<dbReference type="PANTHER" id="PTHR24379:SF121">
    <property type="entry name" value="C2H2-TYPE DOMAIN-CONTAINING PROTEIN"/>
    <property type="match status" value="1"/>
</dbReference>